<evidence type="ECO:0000313" key="3">
    <source>
        <dbReference type="Proteomes" id="UP000274922"/>
    </source>
</evidence>
<keyword evidence="1" id="KW-0732">Signal</keyword>
<protein>
    <submittedName>
        <fullName evidence="2">Uncharacterized protein</fullName>
    </submittedName>
</protein>
<gene>
    <name evidence="2" type="ORF">CXG81DRAFT_23919</name>
</gene>
<evidence type="ECO:0000313" key="2">
    <source>
        <dbReference type="EMBL" id="RKP03393.1"/>
    </source>
</evidence>
<organism evidence="2 3">
    <name type="scientific">Caulochytrium protostelioides</name>
    <dbReference type="NCBI Taxonomy" id="1555241"/>
    <lineage>
        <taxon>Eukaryota</taxon>
        <taxon>Fungi</taxon>
        <taxon>Fungi incertae sedis</taxon>
        <taxon>Chytridiomycota</taxon>
        <taxon>Chytridiomycota incertae sedis</taxon>
        <taxon>Chytridiomycetes</taxon>
        <taxon>Caulochytriales</taxon>
        <taxon>Caulochytriaceae</taxon>
        <taxon>Caulochytrium</taxon>
    </lineage>
</organism>
<feature type="chain" id="PRO_5020577984" evidence="1">
    <location>
        <begin position="27"/>
        <end position="146"/>
    </location>
</feature>
<evidence type="ECO:0000256" key="1">
    <source>
        <dbReference type="SAM" id="SignalP"/>
    </source>
</evidence>
<dbReference type="EMBL" id="ML014123">
    <property type="protein sequence ID" value="RKP03393.1"/>
    <property type="molecule type" value="Genomic_DNA"/>
</dbReference>
<dbReference type="Proteomes" id="UP000274922">
    <property type="component" value="Unassembled WGS sequence"/>
</dbReference>
<proteinExistence type="predicted"/>
<sequence length="146" mass="15255">MLGIRSSLWTVWVVLSALLAAVHVAALPPTHGLAPLTIGCANTGAAPKATVVYRTKPFCVCWSLNGGYPPGSKVFLHLINLSTGAPTPLTGTEGIDVENACFSISALDSGAIGRNQLYFVKAVAFNSEAIGFPRQNAIISKPFSTI</sequence>
<name>A0A4P9XD72_9FUNG</name>
<dbReference type="AlphaFoldDB" id="A0A4P9XD72"/>
<accession>A0A4P9XD72</accession>
<reference evidence="3" key="1">
    <citation type="journal article" date="2018" name="Nat. Microbiol.">
        <title>Leveraging single-cell genomics to expand the fungal tree of life.</title>
        <authorList>
            <person name="Ahrendt S.R."/>
            <person name="Quandt C.A."/>
            <person name="Ciobanu D."/>
            <person name="Clum A."/>
            <person name="Salamov A."/>
            <person name="Andreopoulos B."/>
            <person name="Cheng J.F."/>
            <person name="Woyke T."/>
            <person name="Pelin A."/>
            <person name="Henrissat B."/>
            <person name="Reynolds N.K."/>
            <person name="Benny G.L."/>
            <person name="Smith M.E."/>
            <person name="James T.Y."/>
            <person name="Grigoriev I.V."/>
        </authorList>
    </citation>
    <scope>NUCLEOTIDE SEQUENCE [LARGE SCALE GENOMIC DNA]</scope>
    <source>
        <strain evidence="3">ATCC 52028</strain>
    </source>
</reference>
<feature type="signal peptide" evidence="1">
    <location>
        <begin position="1"/>
        <end position="26"/>
    </location>
</feature>
<keyword evidence="3" id="KW-1185">Reference proteome</keyword>